<accession>W4GJC2</accession>
<dbReference type="GO" id="GO:0019902">
    <property type="term" value="F:phosphatase binding"/>
    <property type="evidence" value="ECO:0007669"/>
    <property type="project" value="TreeGrafter"/>
</dbReference>
<dbReference type="PANTHER" id="PTHR31743:SF1">
    <property type="entry name" value="SHORT TRANSIENT RECEPTOR POTENTIAL CHANNEL 4-ASSOCIATED PROTEIN"/>
    <property type="match status" value="1"/>
</dbReference>
<sequence>MSRQQQQHEETDEVSARNKSMFHRVRQAQVSGRMTTWKPLPSAAMGSSLHDRPLLVHPNIDSLLPVLDTHPKRLLKQMNHLDALLNAHQLSDVVVPLQALSRSIVPPTGIPTRMDDRDNFIQLGGPELLQRILFAILRDRSMELFPGAWPPGTSSRPLHYSYREETARRRSRMAGSDVATQDKLTALAESLNFLRELCFVAPTLAKQLGQDDSLTIVLFQLMGNTIFFEHAAGLVEEILSIRDISFDLSLVPDFHTTIQTFSSRQLAFFCRILALIVFEPEDRRLLENSRVIKSVELLRLRRERMQKADNTVDRNHAVLFRTPSVLNRLMLVLQLQNYLFAINPAYDPYSHEIQSSTEWAMLFSLEQQEEWDLLDNPTVATVLREAMENDQSNDAATSPEQSLFNLSSTYFRSLMSRQRLQHHRSVATALDRTDVEAELLVKSIALAPFRVEVLFVICTLLSSKRKVDFQDALAEMGLVDILNQMFLRLKWNEPPPTPPSQPLHGPGCECSMDASLKIQFLRLIHNFCDRDVQDHTNKLLLLSPAEQHSVRTGDRLDPARRGKGLLCKIIDVLVLQPADSIYRFWLASCVESFLRRSSPAEQLFVARTPLLAALLKEILSCGFRPSGSLQSAFDLLGEMTKNNPTTLVLFSDSMDDVQFASFMQVVVSNLVDSNVFVRSMLLSVETHPRTSAMFPSLARLFEFLQLNSVRLLRHLMTIVTLDDINHENICCLNTAVVMLVFEHRQRRLPRMLEALRQLQTEVDDGNTDLCVNFRSLLWFWVQYYVPRGRDRLSLEHSSDMKFNEWYSVVALLCADDGSPAALLPAPTLLPASPYVVHHMSSGPRASSAHHPYAYPTRRM</sequence>
<dbReference type="AlphaFoldDB" id="W4GJC2"/>
<dbReference type="OrthoDB" id="1866965at2759"/>
<proteinExistence type="predicted"/>
<dbReference type="Pfam" id="PF12463">
    <property type="entry name" value="DUF3689"/>
    <property type="match status" value="1"/>
</dbReference>
<dbReference type="STRING" id="112090.W4GJC2"/>
<dbReference type="GeneID" id="20809792"/>
<dbReference type="VEuPathDB" id="FungiDB:H257_07796"/>
<evidence type="ECO:0008006" key="2">
    <source>
        <dbReference type="Google" id="ProtNLM"/>
    </source>
</evidence>
<protein>
    <recommendedName>
        <fullName evidence="2">Short transient receptor potential channel 4-associated protein</fullName>
    </recommendedName>
</protein>
<dbReference type="GO" id="GO:0006511">
    <property type="term" value="P:ubiquitin-dependent protein catabolic process"/>
    <property type="evidence" value="ECO:0007669"/>
    <property type="project" value="InterPro"/>
</dbReference>
<dbReference type="EMBL" id="KI913129">
    <property type="protein sequence ID" value="ETV79018.1"/>
    <property type="molecule type" value="Genomic_DNA"/>
</dbReference>
<dbReference type="PANTHER" id="PTHR31743">
    <property type="entry name" value="TRANSIENT RECEPTOR POTENTIAL CHANNEL 4-ASSOCIATED PROTEIN TCPC4AP"/>
    <property type="match status" value="1"/>
</dbReference>
<reference evidence="1" key="1">
    <citation type="submission" date="2013-12" db="EMBL/GenBank/DDBJ databases">
        <title>The Genome Sequence of Aphanomyces astaci APO3.</title>
        <authorList>
            <consortium name="The Broad Institute Genomics Platform"/>
            <person name="Russ C."/>
            <person name="Tyler B."/>
            <person name="van West P."/>
            <person name="Dieguez-Uribeondo J."/>
            <person name="Young S.K."/>
            <person name="Zeng Q."/>
            <person name="Gargeya S."/>
            <person name="Fitzgerald M."/>
            <person name="Abouelleil A."/>
            <person name="Alvarado L."/>
            <person name="Chapman S.B."/>
            <person name="Gainer-Dewar J."/>
            <person name="Goldberg J."/>
            <person name="Griggs A."/>
            <person name="Gujja S."/>
            <person name="Hansen M."/>
            <person name="Howarth C."/>
            <person name="Imamovic A."/>
            <person name="Ireland A."/>
            <person name="Larimer J."/>
            <person name="McCowan C."/>
            <person name="Murphy C."/>
            <person name="Pearson M."/>
            <person name="Poon T.W."/>
            <person name="Priest M."/>
            <person name="Roberts A."/>
            <person name="Saif S."/>
            <person name="Shea T."/>
            <person name="Sykes S."/>
            <person name="Wortman J."/>
            <person name="Nusbaum C."/>
            <person name="Birren B."/>
        </authorList>
    </citation>
    <scope>NUCLEOTIDE SEQUENCE [LARGE SCALE GENOMIC DNA]</scope>
    <source>
        <strain evidence="1">APO3</strain>
    </source>
</reference>
<dbReference type="RefSeq" id="XP_009831737.1">
    <property type="nucleotide sequence ID" value="XM_009833435.1"/>
</dbReference>
<evidence type="ECO:0000313" key="1">
    <source>
        <dbReference type="EMBL" id="ETV79018.1"/>
    </source>
</evidence>
<organism evidence="1">
    <name type="scientific">Aphanomyces astaci</name>
    <name type="common">Crayfish plague agent</name>
    <dbReference type="NCBI Taxonomy" id="112090"/>
    <lineage>
        <taxon>Eukaryota</taxon>
        <taxon>Sar</taxon>
        <taxon>Stramenopiles</taxon>
        <taxon>Oomycota</taxon>
        <taxon>Saprolegniomycetes</taxon>
        <taxon>Saprolegniales</taxon>
        <taxon>Verrucalvaceae</taxon>
        <taxon>Aphanomyces</taxon>
    </lineage>
</organism>
<name>W4GJC2_APHAT</name>
<dbReference type="InterPro" id="IPR022162">
    <property type="entry name" value="TRPC4AP"/>
</dbReference>
<dbReference type="GO" id="GO:0031464">
    <property type="term" value="C:Cul4A-RING E3 ubiquitin ligase complex"/>
    <property type="evidence" value="ECO:0007669"/>
    <property type="project" value="InterPro"/>
</dbReference>
<gene>
    <name evidence="1" type="ORF">H257_07796</name>
</gene>